<evidence type="ECO:0000313" key="2">
    <source>
        <dbReference type="Proteomes" id="UP000234681"/>
    </source>
</evidence>
<gene>
    <name evidence="1" type="ORF">rCG_41613</name>
</gene>
<dbReference type="Proteomes" id="UP000234681">
    <property type="component" value="Chromosome 2"/>
</dbReference>
<dbReference type="AlphaFoldDB" id="A6IH42"/>
<dbReference type="EMBL" id="CH473961">
    <property type="protein sequence ID" value="EDM00990.1"/>
    <property type="molecule type" value="Genomic_DNA"/>
</dbReference>
<evidence type="ECO:0000313" key="1">
    <source>
        <dbReference type="EMBL" id="EDM00990.1"/>
    </source>
</evidence>
<sequence>MRHWDPGPFLRRLCAPSWDSERAIMASCYRSGTLSNTPAGTALSSGQALLAGRASLRLLKKGWSRLPPPTHTVVGEIKVPGKRE</sequence>
<organism evidence="1 2">
    <name type="scientific">Rattus norvegicus</name>
    <name type="common">Rat</name>
    <dbReference type="NCBI Taxonomy" id="10116"/>
    <lineage>
        <taxon>Eukaryota</taxon>
        <taxon>Metazoa</taxon>
        <taxon>Chordata</taxon>
        <taxon>Craniata</taxon>
        <taxon>Vertebrata</taxon>
        <taxon>Euteleostomi</taxon>
        <taxon>Mammalia</taxon>
        <taxon>Eutheria</taxon>
        <taxon>Euarchontoglires</taxon>
        <taxon>Glires</taxon>
        <taxon>Rodentia</taxon>
        <taxon>Myomorpha</taxon>
        <taxon>Muroidea</taxon>
        <taxon>Muridae</taxon>
        <taxon>Murinae</taxon>
        <taxon>Rattus</taxon>
    </lineage>
</organism>
<proteinExistence type="predicted"/>
<accession>A6IH42</accession>
<reference evidence="2" key="1">
    <citation type="submission" date="2005-09" db="EMBL/GenBank/DDBJ databases">
        <authorList>
            <person name="Mural R.J."/>
            <person name="Li P.W."/>
            <person name="Adams M.D."/>
            <person name="Amanatides P.G."/>
            <person name="Baden-Tillson H."/>
            <person name="Barnstead M."/>
            <person name="Chin S.H."/>
            <person name="Dew I."/>
            <person name="Evans C.A."/>
            <person name="Ferriera S."/>
            <person name="Flanigan M."/>
            <person name="Fosler C."/>
            <person name="Glodek A."/>
            <person name="Gu Z."/>
            <person name="Holt R.A."/>
            <person name="Jennings D."/>
            <person name="Kraft C.L."/>
            <person name="Lu F."/>
            <person name="Nguyen T."/>
            <person name="Nusskern D.R."/>
            <person name="Pfannkoch C.M."/>
            <person name="Sitter C."/>
            <person name="Sutton G.G."/>
            <person name="Venter J.C."/>
            <person name="Wang Z."/>
            <person name="Woodage T."/>
            <person name="Zheng X.H."/>
            <person name="Zhong F."/>
        </authorList>
    </citation>
    <scope>NUCLEOTIDE SEQUENCE [LARGE SCALE GENOMIC DNA]</scope>
    <source>
        <strain>BN</strain>
        <strain evidence="2">Sprague-Dawley</strain>
    </source>
</reference>
<protein>
    <submittedName>
        <fullName evidence="1">RCG41613, isoform CRA_a</fullName>
    </submittedName>
</protein>
<name>A6IH42_RAT</name>